<dbReference type="EMBL" id="BK015670">
    <property type="protein sequence ID" value="DAE19259.1"/>
    <property type="molecule type" value="Genomic_DNA"/>
</dbReference>
<reference evidence="1" key="1">
    <citation type="journal article" date="2021" name="Proc. Natl. Acad. Sci. U.S.A.">
        <title>A Catalog of Tens of Thousands of Viruses from Human Metagenomes Reveals Hidden Associations with Chronic Diseases.</title>
        <authorList>
            <person name="Tisza M.J."/>
            <person name="Buck C.B."/>
        </authorList>
    </citation>
    <scope>NUCLEOTIDE SEQUENCE</scope>
    <source>
        <strain evidence="1">Ct0e511</strain>
    </source>
</reference>
<evidence type="ECO:0000313" key="1">
    <source>
        <dbReference type="EMBL" id="DAE19259.1"/>
    </source>
</evidence>
<organism evidence="1">
    <name type="scientific">Myoviridae sp. ct0e511</name>
    <dbReference type="NCBI Taxonomy" id="2825013"/>
    <lineage>
        <taxon>Viruses</taxon>
        <taxon>Duplodnaviria</taxon>
        <taxon>Heunggongvirae</taxon>
        <taxon>Uroviricota</taxon>
        <taxon>Caudoviricetes</taxon>
    </lineage>
</organism>
<accession>A0A8S5QKB6</accession>
<name>A0A8S5QKB6_9CAUD</name>
<sequence length="84" mass="9356">MALLGDCKKKICKVLHSFCPCSRKDENLQHQTSRGRADGQLVRFIPSRSRVRVPPPLQWYFLGKTIVSVAGGGDVMNDAGRPLF</sequence>
<proteinExistence type="predicted"/>
<protein>
    <submittedName>
        <fullName evidence="1">Uncharacterized protein</fullName>
    </submittedName>
</protein>